<organism evidence="1 2">
    <name type="scientific">Azospirillum cavernae</name>
    <dbReference type="NCBI Taxonomy" id="2320860"/>
    <lineage>
        <taxon>Bacteria</taxon>
        <taxon>Pseudomonadati</taxon>
        <taxon>Pseudomonadota</taxon>
        <taxon>Alphaproteobacteria</taxon>
        <taxon>Rhodospirillales</taxon>
        <taxon>Azospirillaceae</taxon>
        <taxon>Azospirillum</taxon>
    </lineage>
</organism>
<dbReference type="AlphaFoldDB" id="A0A418VT98"/>
<evidence type="ECO:0000313" key="1">
    <source>
        <dbReference type="EMBL" id="RJF79697.1"/>
    </source>
</evidence>
<gene>
    <name evidence="1" type="ORF">D3877_21660</name>
</gene>
<evidence type="ECO:0008006" key="3">
    <source>
        <dbReference type="Google" id="ProtNLM"/>
    </source>
</evidence>
<dbReference type="Proteomes" id="UP000283458">
    <property type="component" value="Unassembled WGS sequence"/>
</dbReference>
<sequence>MVGAPSNRLDHWTLGDLAYGLPALDAPSNDRKLSDSRLSGLNNKMRLGGSLMPAIEAYATIRPWIGMGDGGGGRALTGGGLGSSGAGGVMGGVLIDVPLGSFVFTPSFGASLGPTNLPRGQRDAGATTEFRSQLELGYVFDNKSRFSLGYSRIATDGNAVDPTTAPNNVFGFYYRLPFGGP</sequence>
<name>A0A418VT98_9PROT</name>
<keyword evidence="2" id="KW-1185">Reference proteome</keyword>
<dbReference type="OrthoDB" id="6199047at2"/>
<proteinExistence type="predicted"/>
<dbReference type="EMBL" id="QYUL01000003">
    <property type="protein sequence ID" value="RJF79697.1"/>
    <property type="molecule type" value="Genomic_DNA"/>
</dbReference>
<comment type="caution">
    <text evidence="1">The sequence shown here is derived from an EMBL/GenBank/DDBJ whole genome shotgun (WGS) entry which is preliminary data.</text>
</comment>
<reference evidence="1 2" key="1">
    <citation type="submission" date="2018-09" db="EMBL/GenBank/DDBJ databases">
        <authorList>
            <person name="Zhu H."/>
        </authorList>
    </citation>
    <scope>NUCLEOTIDE SEQUENCE [LARGE SCALE GENOMIC DNA]</scope>
    <source>
        <strain evidence="1 2">K2W22B-5</strain>
    </source>
</reference>
<evidence type="ECO:0000313" key="2">
    <source>
        <dbReference type="Proteomes" id="UP000283458"/>
    </source>
</evidence>
<protein>
    <recommendedName>
        <fullName evidence="3">Acyloxyacyl hydrolase</fullName>
    </recommendedName>
</protein>
<accession>A0A418VT98</accession>